<proteinExistence type="predicted"/>
<evidence type="ECO:0000313" key="1">
    <source>
        <dbReference type="EMBL" id="KAI7947962.1"/>
    </source>
</evidence>
<evidence type="ECO:0000313" key="2">
    <source>
        <dbReference type="Proteomes" id="UP001060170"/>
    </source>
</evidence>
<reference evidence="2" key="1">
    <citation type="journal article" date="2018" name="BMC Genomics">
        <title>Genomic insights into host adaptation between the wheat stripe rust pathogen (Puccinia striiformis f. sp. tritici) and the barley stripe rust pathogen (Puccinia striiformis f. sp. hordei).</title>
        <authorList>
            <person name="Xia C."/>
            <person name="Wang M."/>
            <person name="Yin C."/>
            <person name="Cornejo O.E."/>
            <person name="Hulbert S.H."/>
            <person name="Chen X."/>
        </authorList>
    </citation>
    <scope>NUCLEOTIDE SEQUENCE [LARGE SCALE GENOMIC DNA]</scope>
    <source>
        <strain evidence="2">93-210</strain>
    </source>
</reference>
<dbReference type="Proteomes" id="UP001060170">
    <property type="component" value="Chromosome 9"/>
</dbReference>
<sequence length="104" mass="11247">MRSFGFLATLFALASSIHADAGLNPNDAPDDVIELTSENFDTVVTPAPLILVEFMAPWCGHCKALMPEYKRAATLLKKGGIPVAKADCTEQSELCAKYEIQGYP</sequence>
<protein>
    <submittedName>
        <fullName evidence="1">Uncharacterized protein</fullName>
    </submittedName>
</protein>
<reference evidence="2" key="2">
    <citation type="journal article" date="2018" name="Mol. Plant Microbe Interact.">
        <title>Genome sequence resources for the wheat stripe rust pathogen (Puccinia striiformis f. sp. tritici) and the barley stripe rust pathogen (Puccinia striiformis f. sp. hordei).</title>
        <authorList>
            <person name="Xia C."/>
            <person name="Wang M."/>
            <person name="Yin C."/>
            <person name="Cornejo O.E."/>
            <person name="Hulbert S.H."/>
            <person name="Chen X."/>
        </authorList>
    </citation>
    <scope>NUCLEOTIDE SEQUENCE [LARGE SCALE GENOMIC DNA]</scope>
    <source>
        <strain evidence="2">93-210</strain>
    </source>
</reference>
<name>A0ACC0E9T2_9BASI</name>
<organism evidence="1 2">
    <name type="scientific">Puccinia striiformis f. sp. tritici</name>
    <dbReference type="NCBI Taxonomy" id="168172"/>
    <lineage>
        <taxon>Eukaryota</taxon>
        <taxon>Fungi</taxon>
        <taxon>Dikarya</taxon>
        <taxon>Basidiomycota</taxon>
        <taxon>Pucciniomycotina</taxon>
        <taxon>Pucciniomycetes</taxon>
        <taxon>Pucciniales</taxon>
        <taxon>Pucciniaceae</taxon>
        <taxon>Puccinia</taxon>
    </lineage>
</organism>
<reference evidence="1 2" key="3">
    <citation type="journal article" date="2022" name="Microbiol. Spectr.">
        <title>Folding features and dynamics of 3D genome architecture in plant fungal pathogens.</title>
        <authorList>
            <person name="Xia C."/>
        </authorList>
    </citation>
    <scope>NUCLEOTIDE SEQUENCE [LARGE SCALE GENOMIC DNA]</scope>
    <source>
        <strain evidence="1 2">93-210</strain>
    </source>
</reference>
<gene>
    <name evidence="1" type="ORF">MJO28_009870</name>
</gene>
<comment type="caution">
    <text evidence="1">The sequence shown here is derived from an EMBL/GenBank/DDBJ whole genome shotgun (WGS) entry which is preliminary data.</text>
</comment>
<dbReference type="EMBL" id="CM045873">
    <property type="protein sequence ID" value="KAI7947962.1"/>
    <property type="molecule type" value="Genomic_DNA"/>
</dbReference>
<keyword evidence="2" id="KW-1185">Reference proteome</keyword>
<accession>A0ACC0E9T2</accession>